<proteinExistence type="predicted"/>
<dbReference type="Pfam" id="PF13464">
    <property type="entry name" value="RodZ_C"/>
    <property type="match status" value="1"/>
</dbReference>
<dbReference type="RefSeq" id="WP_261693590.1">
    <property type="nucleotide sequence ID" value="NZ_CP104694.1"/>
</dbReference>
<feature type="domain" description="HTH cro/C1-type" evidence="3">
    <location>
        <begin position="63"/>
        <end position="124"/>
    </location>
</feature>
<feature type="region of interest" description="Disordered" evidence="1">
    <location>
        <begin position="1"/>
        <end position="39"/>
    </location>
</feature>
<evidence type="ECO:0000256" key="1">
    <source>
        <dbReference type="SAM" id="MobiDB-lite"/>
    </source>
</evidence>
<feature type="transmembrane region" description="Helical" evidence="2">
    <location>
        <begin position="154"/>
        <end position="175"/>
    </location>
</feature>
<evidence type="ECO:0000256" key="2">
    <source>
        <dbReference type="SAM" id="Phobius"/>
    </source>
</evidence>
<dbReference type="InterPro" id="IPR010982">
    <property type="entry name" value="Lambda_DNA-bd_dom_sf"/>
</dbReference>
<evidence type="ECO:0000313" key="5">
    <source>
        <dbReference type="Proteomes" id="UP001064632"/>
    </source>
</evidence>
<gene>
    <name evidence="4" type="ORF">N4264_17865</name>
</gene>
<evidence type="ECO:0000259" key="3">
    <source>
        <dbReference type="SMART" id="SM00530"/>
    </source>
</evidence>
<dbReference type="Proteomes" id="UP001064632">
    <property type="component" value="Chromosome"/>
</dbReference>
<reference evidence="4" key="1">
    <citation type="submission" date="2022-09" db="EMBL/GenBank/DDBJ databases">
        <title>Tahibacter sp. nov., isolated from a fresh water.</title>
        <authorList>
            <person name="Baek J.H."/>
            <person name="Lee J.K."/>
            <person name="Kim J.M."/>
            <person name="Jeon C.O."/>
        </authorList>
    </citation>
    <scope>NUCLEOTIDE SEQUENCE</scope>
    <source>
        <strain evidence="4">W38</strain>
    </source>
</reference>
<accession>A0ABY6B960</accession>
<keyword evidence="2" id="KW-0472">Membrane</keyword>
<dbReference type="Gene3D" id="1.10.260.40">
    <property type="entry name" value="lambda repressor-like DNA-binding domains"/>
    <property type="match status" value="1"/>
</dbReference>
<feature type="compositionally biased region" description="Low complexity" evidence="1">
    <location>
        <begin position="200"/>
        <end position="230"/>
    </location>
</feature>
<dbReference type="InterPro" id="IPR025194">
    <property type="entry name" value="RodZ-like_C"/>
</dbReference>
<feature type="compositionally biased region" description="Basic and acidic residues" evidence="1">
    <location>
        <begin position="1"/>
        <end position="13"/>
    </location>
</feature>
<keyword evidence="2" id="KW-1133">Transmembrane helix</keyword>
<sequence length="364" mass="38802">MTANPHDDNRSDDVASDMSLAVDVQSNEPASPEDPRDVDHGRELFVMPASTTSVEVAPSLGSRLRAAREARGWTVDEAALKLRLPQRVLATLERGDFERIEHDVYLRGYLASYARLLGVPTTDVDSLLRDRGQNQPALVATGRISRSRYLYERYSVPAVYVVLTGLIVAPAVWLASHGRFEQNLARLAPLDDKPARVEQPVVTTPGPTPGATVPLDAPSTAEAAPPATSMVDTVPPAAESAAPAQPSPRVESPLMASMVPSIKHEPMPAAPAGSHRVQLKLKDASWVELVGADGRKLEYGLLAAGTEKSYTTDQIVSIRLGNAIGAELVVDGKPVDLAAFRRSNVAHLKLVGGAAQAPTVTSDN</sequence>
<keyword evidence="5" id="KW-1185">Reference proteome</keyword>
<dbReference type="InterPro" id="IPR001387">
    <property type="entry name" value="Cro/C1-type_HTH"/>
</dbReference>
<dbReference type="CDD" id="cd00093">
    <property type="entry name" value="HTH_XRE"/>
    <property type="match status" value="1"/>
</dbReference>
<keyword evidence="2" id="KW-0812">Transmembrane</keyword>
<feature type="region of interest" description="Disordered" evidence="1">
    <location>
        <begin position="198"/>
        <end position="230"/>
    </location>
</feature>
<dbReference type="SUPFAM" id="SSF47413">
    <property type="entry name" value="lambda repressor-like DNA-binding domains"/>
    <property type="match status" value="1"/>
</dbReference>
<dbReference type="InterPro" id="IPR050400">
    <property type="entry name" value="Bact_Cytoskel_RodZ"/>
</dbReference>
<protein>
    <submittedName>
        <fullName evidence="4">DUF4115 domain-containing protein</fullName>
    </submittedName>
</protein>
<evidence type="ECO:0000313" key="4">
    <source>
        <dbReference type="EMBL" id="UXI66606.1"/>
    </source>
</evidence>
<dbReference type="SMART" id="SM00530">
    <property type="entry name" value="HTH_XRE"/>
    <property type="match status" value="1"/>
</dbReference>
<dbReference type="PANTHER" id="PTHR34475">
    <property type="match status" value="1"/>
</dbReference>
<organism evidence="4 5">
    <name type="scientific">Tahibacter amnicola</name>
    <dbReference type="NCBI Taxonomy" id="2976241"/>
    <lineage>
        <taxon>Bacteria</taxon>
        <taxon>Pseudomonadati</taxon>
        <taxon>Pseudomonadota</taxon>
        <taxon>Gammaproteobacteria</taxon>
        <taxon>Lysobacterales</taxon>
        <taxon>Rhodanobacteraceae</taxon>
        <taxon>Tahibacter</taxon>
    </lineage>
</organism>
<dbReference type="Pfam" id="PF13413">
    <property type="entry name" value="HTH_25"/>
    <property type="match status" value="1"/>
</dbReference>
<name>A0ABY6B960_9GAMM</name>
<dbReference type="EMBL" id="CP104694">
    <property type="protein sequence ID" value="UXI66606.1"/>
    <property type="molecule type" value="Genomic_DNA"/>
</dbReference>
<dbReference type="PANTHER" id="PTHR34475:SF1">
    <property type="entry name" value="CYTOSKELETON PROTEIN RODZ"/>
    <property type="match status" value="1"/>
</dbReference>